<proteinExistence type="predicted"/>
<dbReference type="AlphaFoldDB" id="A0A6J6DVE9"/>
<organism evidence="1">
    <name type="scientific">freshwater metagenome</name>
    <dbReference type="NCBI Taxonomy" id="449393"/>
    <lineage>
        <taxon>unclassified sequences</taxon>
        <taxon>metagenomes</taxon>
        <taxon>ecological metagenomes</taxon>
    </lineage>
</organism>
<name>A0A6J6DVE9_9ZZZZ</name>
<evidence type="ECO:0000313" key="1">
    <source>
        <dbReference type="EMBL" id="CAB4568121.1"/>
    </source>
</evidence>
<sequence length="75" mass="8509">MCVLWVAPFVAFRRIDLNANESITKLSTQRCETFGRYCAVVGESHTKNTDVVVGNAVFDDAQILRRKVNTRLCLF</sequence>
<protein>
    <submittedName>
        <fullName evidence="1">Unannotated protein</fullName>
    </submittedName>
</protein>
<dbReference type="EMBL" id="CAEZTG010000084">
    <property type="protein sequence ID" value="CAB4568121.1"/>
    <property type="molecule type" value="Genomic_DNA"/>
</dbReference>
<gene>
    <name evidence="1" type="ORF">UFOPK1603_01000</name>
</gene>
<accession>A0A6J6DVE9</accession>
<reference evidence="1" key="1">
    <citation type="submission" date="2020-05" db="EMBL/GenBank/DDBJ databases">
        <authorList>
            <person name="Chiriac C."/>
            <person name="Salcher M."/>
            <person name="Ghai R."/>
            <person name="Kavagutti S V."/>
        </authorList>
    </citation>
    <scope>NUCLEOTIDE SEQUENCE</scope>
</reference>